<evidence type="ECO:0000313" key="1">
    <source>
        <dbReference type="EMBL" id="TNJ66058.1"/>
    </source>
</evidence>
<dbReference type="InterPro" id="IPR036278">
    <property type="entry name" value="Sialidase_sf"/>
</dbReference>
<reference evidence="1 2" key="1">
    <citation type="submission" date="2019-05" db="EMBL/GenBank/DDBJ databases">
        <title>We sequenced the genome of Paenibacillus hemerocallicola KCTC 33185 for further insight into its adaptation and study the phylogeny of Paenibacillus.</title>
        <authorList>
            <person name="Narsing Rao M.P."/>
        </authorList>
    </citation>
    <scope>NUCLEOTIDE SEQUENCE [LARGE SCALE GENOMIC DNA]</scope>
    <source>
        <strain evidence="1 2">KCTC 33185</strain>
    </source>
</reference>
<dbReference type="AlphaFoldDB" id="A0A5C4TAI3"/>
<protein>
    <submittedName>
        <fullName evidence="1">Exo-alpha-sialidase</fullName>
    </submittedName>
</protein>
<dbReference type="EMBL" id="VDCQ01000013">
    <property type="protein sequence ID" value="TNJ66058.1"/>
    <property type="molecule type" value="Genomic_DNA"/>
</dbReference>
<dbReference type="OrthoDB" id="177453at2"/>
<gene>
    <name evidence="1" type="ORF">FE784_11580</name>
</gene>
<sequence>MSKPIHASLLTAEGEVFRPELYDPAITFADIYFPHPAVRPLLKYNHDVDIVKFRDRFYACWNANETGAEHVPGQFNFLSYSDDFVHWSKPIRLFTADSGSENPIEDDNQWQPSFINYNDEVLYCAWCTFNGEKTFVSSSTDGIHWVNREVPSAPSSLKGQVVGFPTTHGLLTRDNVMLFPCSLPYTGSFIVGDTRYAAVLRSEDGGASWQWSEPIEGIRWEQIGEDPGDYGTETIIMWEPVLFEQADGRIGLLVRNSTSQDNPDLIARPELDKPHYMLLYAYSDDLGMTWSPARPIEVDSIISRPYAASGIGTQDSLLMAMNDMWVNTPKRMGFDRYQLSLYFAPICNPDLLLPGPLVQPEGGRAYYPNGFVDGNKLYVAYTFAGIHSATVEPLPDFGKPFLLPRESRRGLRIEGHTATLGQKHSGLGLVLTEELTVKPRLRLAFELSLHRYNGTEFTLLTLGGKTHSGCTLSALYSEECKSDVIRVRLTDGRSFALGEVPLRTWLRFVVEFEPGGFTVRLNDGAPVSIHGALLRKIFFGGLYTAPEWPVGMSEPSDIRLRLDSIALQ</sequence>
<dbReference type="Proteomes" id="UP000307943">
    <property type="component" value="Unassembled WGS sequence"/>
</dbReference>
<accession>A0A5C4TAI3</accession>
<dbReference type="SUPFAM" id="SSF50939">
    <property type="entry name" value="Sialidases"/>
    <property type="match status" value="1"/>
</dbReference>
<name>A0A5C4TAI3_9BACL</name>
<dbReference type="CDD" id="cd15482">
    <property type="entry name" value="Sialidase_non-viral"/>
    <property type="match status" value="1"/>
</dbReference>
<comment type="caution">
    <text evidence="1">The sequence shown here is derived from an EMBL/GenBank/DDBJ whole genome shotgun (WGS) entry which is preliminary data.</text>
</comment>
<keyword evidence="2" id="KW-1185">Reference proteome</keyword>
<organism evidence="1 2">
    <name type="scientific">Paenibacillus hemerocallicola</name>
    <dbReference type="NCBI Taxonomy" id="1172614"/>
    <lineage>
        <taxon>Bacteria</taxon>
        <taxon>Bacillati</taxon>
        <taxon>Bacillota</taxon>
        <taxon>Bacilli</taxon>
        <taxon>Bacillales</taxon>
        <taxon>Paenibacillaceae</taxon>
        <taxon>Paenibacillus</taxon>
    </lineage>
</organism>
<dbReference type="Gene3D" id="2.120.10.10">
    <property type="match status" value="1"/>
</dbReference>
<proteinExistence type="predicted"/>
<dbReference type="RefSeq" id="WP_139602368.1">
    <property type="nucleotide sequence ID" value="NZ_VDCQ01000013.1"/>
</dbReference>
<evidence type="ECO:0000313" key="2">
    <source>
        <dbReference type="Proteomes" id="UP000307943"/>
    </source>
</evidence>